<dbReference type="OrthoDB" id="9801841at2"/>
<evidence type="ECO:0000313" key="2">
    <source>
        <dbReference type="Proteomes" id="UP000294656"/>
    </source>
</evidence>
<proteinExistence type="predicted"/>
<dbReference type="Pfam" id="PF09867">
    <property type="entry name" value="TagF_N"/>
    <property type="match status" value="1"/>
</dbReference>
<name>A0A4R6M3G1_9GAMM</name>
<dbReference type="RefSeq" id="WP_133505154.1">
    <property type="nucleotide sequence ID" value="NZ_SNXC01000016.1"/>
</dbReference>
<dbReference type="Gene3D" id="3.40.1730.10">
    <property type="entry name" value="pa0076 domain"/>
    <property type="match status" value="1"/>
</dbReference>
<dbReference type="NCBIfam" id="TIGR03373">
    <property type="entry name" value="VI_minor_4"/>
    <property type="match status" value="1"/>
</dbReference>
<dbReference type="InterPro" id="IPR038225">
    <property type="entry name" value="TagF_sf"/>
</dbReference>
<reference evidence="1 2" key="1">
    <citation type="submission" date="2019-03" db="EMBL/GenBank/DDBJ databases">
        <title>Genomic Encyclopedia of Type Strains, Phase III (KMG-III): the genomes of soil and plant-associated and newly described type strains.</title>
        <authorList>
            <person name="Whitman W."/>
        </authorList>
    </citation>
    <scope>NUCLEOTIDE SEQUENCE [LARGE SCALE GENOMIC DNA]</scope>
    <source>
        <strain evidence="1 2">CECT 7378</strain>
    </source>
</reference>
<evidence type="ECO:0000313" key="1">
    <source>
        <dbReference type="EMBL" id="TDO95536.1"/>
    </source>
</evidence>
<protein>
    <submittedName>
        <fullName evidence="1">Type VI secretion system protein ImpM</fullName>
    </submittedName>
</protein>
<dbReference type="InterPro" id="IPR017748">
    <property type="entry name" value="TagF"/>
</dbReference>
<accession>A0A4R6M3G1</accession>
<dbReference type="Proteomes" id="UP000294656">
    <property type="component" value="Unassembled WGS sequence"/>
</dbReference>
<keyword evidence="2" id="KW-1185">Reference proteome</keyword>
<sequence>MFGFRSDKSKANAQNELPANAEKNRLAAVSVGFLGKLPSHADFLSQNLASREAQELDDCLKQWVTDLDQKESQSNQDRRLNSVGFALVGGHGRQTIVGAIYDSTDRLGRRYPFSYFVRLTLTDLYFRPALAWFAAEQVLSNKSIEVADSSLSQSQRLLDLSQLPVALPNSEQLDWLKDLEKIDTTPSVKQLKSASMESMVTTSFTSWIESILGNDIRCKTTALAMLHAKVDRYINQGANGELTLPLGPASSAKLSLLFWFQLLSLLLAGKEWRPDFIWSMHETNSHLYILDRPLTPSRLNKAFLGEQCTDTPVFNHCVDQNWAEKMLSNNALLLLDAVIAWGHGK</sequence>
<comment type="caution">
    <text evidence="1">The sequence shown here is derived from an EMBL/GenBank/DDBJ whole genome shotgun (WGS) entry which is preliminary data.</text>
</comment>
<dbReference type="EMBL" id="SNXC01000016">
    <property type="protein sequence ID" value="TDO95536.1"/>
    <property type="molecule type" value="Genomic_DNA"/>
</dbReference>
<organism evidence="1 2">
    <name type="scientific">Marinomonas balearica</name>
    <dbReference type="NCBI Taxonomy" id="491947"/>
    <lineage>
        <taxon>Bacteria</taxon>
        <taxon>Pseudomonadati</taxon>
        <taxon>Pseudomonadota</taxon>
        <taxon>Gammaproteobacteria</taxon>
        <taxon>Oceanospirillales</taxon>
        <taxon>Oceanospirillaceae</taxon>
        <taxon>Marinomonas</taxon>
    </lineage>
</organism>
<gene>
    <name evidence="1" type="ORF">DFP79_3465</name>
</gene>
<dbReference type="AlphaFoldDB" id="A0A4R6M3G1"/>